<name>A0AAX2H1W4_9PSED</name>
<gene>
    <name evidence="1" type="ORF">PLUA15_110044</name>
</gene>
<proteinExistence type="predicted"/>
<evidence type="ECO:0000313" key="1">
    <source>
        <dbReference type="EMBL" id="SOB49223.1"/>
    </source>
</evidence>
<organism evidence="1 2">
    <name type="scientific">Pseudomonas lundensis</name>
    <dbReference type="NCBI Taxonomy" id="86185"/>
    <lineage>
        <taxon>Bacteria</taxon>
        <taxon>Pseudomonadati</taxon>
        <taxon>Pseudomonadota</taxon>
        <taxon>Gammaproteobacteria</taxon>
        <taxon>Pseudomonadales</taxon>
        <taxon>Pseudomonadaceae</taxon>
        <taxon>Pseudomonas</taxon>
    </lineage>
</organism>
<evidence type="ECO:0000313" key="2">
    <source>
        <dbReference type="Proteomes" id="UP000219564"/>
    </source>
</evidence>
<dbReference type="AlphaFoldDB" id="A0AAX2H1W4"/>
<dbReference type="EMBL" id="OBKZ01000003">
    <property type="protein sequence ID" value="SOB49223.1"/>
    <property type="molecule type" value="Genomic_DNA"/>
</dbReference>
<protein>
    <submittedName>
        <fullName evidence="1">Uncharacterized protein</fullName>
    </submittedName>
</protein>
<comment type="caution">
    <text evidence="1">The sequence shown here is derived from an EMBL/GenBank/DDBJ whole genome shotgun (WGS) entry which is preliminary data.</text>
</comment>
<sequence>MRNPQNKYPRIRNSSLRNEPHCIRTEKAAADLSVSQDNLQPESRYVTPRRLTHVSWLGNPDFKFRRFCCLKAKHTPGSRS</sequence>
<dbReference type="Proteomes" id="UP000219564">
    <property type="component" value="Unassembled WGS sequence"/>
</dbReference>
<accession>A0AAX2H1W4</accession>
<reference evidence="1 2" key="1">
    <citation type="submission" date="2017-08" db="EMBL/GenBank/DDBJ databases">
        <authorList>
            <person name="Chaillou S."/>
        </authorList>
    </citation>
    <scope>NUCLEOTIDE SEQUENCE [LARGE SCALE GENOMIC DNA]</scope>
    <source>
        <strain evidence="1 2">MFPA15A1205</strain>
    </source>
</reference>